<protein>
    <submittedName>
        <fullName evidence="2">Uncharacterized protein</fullName>
    </submittedName>
</protein>
<reference evidence="2" key="1">
    <citation type="submission" date="2021-05" db="EMBL/GenBank/DDBJ databases">
        <authorList>
            <person name="Alioto T."/>
            <person name="Alioto T."/>
            <person name="Gomez Garrido J."/>
        </authorList>
    </citation>
    <scope>NUCLEOTIDE SEQUENCE</scope>
</reference>
<organism evidence="2">
    <name type="scientific">Cacopsylla melanoneura</name>
    <dbReference type="NCBI Taxonomy" id="428564"/>
    <lineage>
        <taxon>Eukaryota</taxon>
        <taxon>Metazoa</taxon>
        <taxon>Ecdysozoa</taxon>
        <taxon>Arthropoda</taxon>
        <taxon>Hexapoda</taxon>
        <taxon>Insecta</taxon>
        <taxon>Pterygota</taxon>
        <taxon>Neoptera</taxon>
        <taxon>Paraneoptera</taxon>
        <taxon>Hemiptera</taxon>
        <taxon>Sternorrhyncha</taxon>
        <taxon>Psylloidea</taxon>
        <taxon>Psyllidae</taxon>
        <taxon>Psyllinae</taxon>
        <taxon>Cacopsylla</taxon>
    </lineage>
</organism>
<proteinExistence type="predicted"/>
<feature type="compositionally biased region" description="Pro residues" evidence="1">
    <location>
        <begin position="65"/>
        <end position="81"/>
    </location>
</feature>
<dbReference type="EMBL" id="HBUF01641253">
    <property type="protein sequence ID" value="CAG6785019.1"/>
    <property type="molecule type" value="Transcribed_RNA"/>
</dbReference>
<sequence>MEKNPATQNKTIKKVHAVYFYVTPHDCLQKHPCRYFLSFTGVCHFEFYQFYLKKEKKKRGASLAPGPPPPPFPGVLFPPPPFEKKKKKKKKILILSFIKFKRSSKPLRSTFYFFINLVTIKRGLVRGEIKKSKQKDGEFYTHQKVYSLQLSHFSECQV</sequence>
<accession>A0A8D9BL07</accession>
<dbReference type="AlphaFoldDB" id="A0A8D9BL07"/>
<evidence type="ECO:0000313" key="2">
    <source>
        <dbReference type="EMBL" id="CAG6785019.1"/>
    </source>
</evidence>
<name>A0A8D9BL07_9HEMI</name>
<evidence type="ECO:0000256" key="1">
    <source>
        <dbReference type="SAM" id="MobiDB-lite"/>
    </source>
</evidence>
<feature type="region of interest" description="Disordered" evidence="1">
    <location>
        <begin position="60"/>
        <end position="86"/>
    </location>
</feature>